<organism evidence="6 7">
    <name type="scientific">Ignicoccus islandicus DSM 13165</name>
    <dbReference type="NCBI Taxonomy" id="940295"/>
    <lineage>
        <taxon>Archaea</taxon>
        <taxon>Thermoproteota</taxon>
        <taxon>Thermoprotei</taxon>
        <taxon>Desulfurococcales</taxon>
        <taxon>Desulfurococcaceae</taxon>
        <taxon>Ignicoccus</taxon>
    </lineage>
</organism>
<dbReference type="AlphaFoldDB" id="A0A0U3DW72"/>
<feature type="domain" description="Radical SAM core" evidence="5">
    <location>
        <begin position="155"/>
        <end position="312"/>
    </location>
</feature>
<dbReference type="InterPro" id="IPR013785">
    <property type="entry name" value="Aldolase_TIM"/>
</dbReference>
<keyword evidence="6" id="KW-0456">Lyase</keyword>
<evidence type="ECO:0000259" key="5">
    <source>
        <dbReference type="Pfam" id="PF04055"/>
    </source>
</evidence>
<gene>
    <name evidence="6" type="ORF">EYM_04095</name>
</gene>
<keyword evidence="3" id="KW-0408">Iron</keyword>
<dbReference type="STRING" id="940295.EYM_04095"/>
<evidence type="ECO:0000256" key="2">
    <source>
        <dbReference type="ARBA" id="ARBA00022723"/>
    </source>
</evidence>
<sequence>MFGEWFLLRPDAISVWKDPEVNRRLKWYKSVMLNKRQAKFLIARSIPSGYTFKELTKLTEEELWRLHSSLKKEFSYKWEEARKGEWFKTVEGNFLDLKAVLVRKLVSPKCRLCERRCNVDRSKRIGACFVDDKVYVHSAFLHLGEEAPLVPSGTIFYGGCPFKCVFCQNWDVSQANARNGQITYAKELARIQEGLRLEGARNVNHVGGDPIPSAHEIVSSMRFLNVNVPQLWNSNMYMTSELMDIIEDLIDIWLPDFKYWNDNCALRLSGVKNYREVVTRNIERASKSGDVIIRHLILPNHLECDTFPILEWIAKNLKDKVLVNIMDQYRPEYLVLRYPERWPDIARTPTLEEVRAAREYASELGIVWEPVS</sequence>
<dbReference type="GO" id="GO:0051536">
    <property type="term" value="F:iron-sulfur cluster binding"/>
    <property type="evidence" value="ECO:0007669"/>
    <property type="project" value="UniProtKB-KW"/>
</dbReference>
<dbReference type="SFLD" id="SFLDS00029">
    <property type="entry name" value="Radical_SAM"/>
    <property type="match status" value="1"/>
</dbReference>
<dbReference type="CDD" id="cd01335">
    <property type="entry name" value="Radical_SAM"/>
    <property type="match status" value="1"/>
</dbReference>
<evidence type="ECO:0000256" key="4">
    <source>
        <dbReference type="ARBA" id="ARBA00023014"/>
    </source>
</evidence>
<evidence type="ECO:0000313" key="7">
    <source>
        <dbReference type="Proteomes" id="UP000060778"/>
    </source>
</evidence>
<accession>A0A0U3DW72</accession>
<evidence type="ECO:0000256" key="3">
    <source>
        <dbReference type="ARBA" id="ARBA00023004"/>
    </source>
</evidence>
<dbReference type="SFLD" id="SFLDG01099">
    <property type="entry name" value="Uncharacterised_Radical_SAM_Su"/>
    <property type="match status" value="1"/>
</dbReference>
<keyword evidence="7" id="KW-1185">Reference proteome</keyword>
<dbReference type="GO" id="GO:0016829">
    <property type="term" value="F:lyase activity"/>
    <property type="evidence" value="ECO:0007669"/>
    <property type="project" value="UniProtKB-KW"/>
</dbReference>
<proteinExistence type="predicted"/>
<dbReference type="InterPro" id="IPR007197">
    <property type="entry name" value="rSAM"/>
</dbReference>
<evidence type="ECO:0000256" key="1">
    <source>
        <dbReference type="ARBA" id="ARBA00022691"/>
    </source>
</evidence>
<keyword evidence="1" id="KW-0949">S-adenosyl-L-methionine</keyword>
<dbReference type="Gene3D" id="3.20.20.70">
    <property type="entry name" value="Aldolase class I"/>
    <property type="match status" value="1"/>
</dbReference>
<name>A0A0U3DW72_9CREN</name>
<dbReference type="KEGG" id="iis:EYM_04095"/>
<evidence type="ECO:0000313" key="6">
    <source>
        <dbReference type="EMBL" id="ALU11722.1"/>
    </source>
</evidence>
<dbReference type="InterPro" id="IPR058240">
    <property type="entry name" value="rSAM_sf"/>
</dbReference>
<keyword evidence="6" id="KW-0670">Pyruvate</keyword>
<dbReference type="Proteomes" id="UP000060778">
    <property type="component" value="Chromosome"/>
</dbReference>
<dbReference type="PANTHER" id="PTHR43075">
    <property type="entry name" value="FORMATE LYASE ACTIVATING ENZYME, PUTATIVE (AFU_ORTHOLOGUE AFUA_2G15630)-RELATED"/>
    <property type="match status" value="1"/>
</dbReference>
<dbReference type="Pfam" id="PF04055">
    <property type="entry name" value="Radical_SAM"/>
    <property type="match status" value="1"/>
</dbReference>
<reference evidence="6 7" key="1">
    <citation type="submission" date="2013-11" db="EMBL/GenBank/DDBJ databases">
        <title>Comparative genomics of Ignicoccus.</title>
        <authorList>
            <person name="Podar M."/>
        </authorList>
    </citation>
    <scope>NUCLEOTIDE SEQUENCE [LARGE SCALE GENOMIC DNA]</scope>
    <source>
        <strain evidence="6 7">DSM 13165</strain>
    </source>
</reference>
<dbReference type="PATRIC" id="fig|940295.4.peg.783"/>
<dbReference type="InterPro" id="IPR040085">
    <property type="entry name" value="MJ0674-like"/>
</dbReference>
<dbReference type="GO" id="GO:0046872">
    <property type="term" value="F:metal ion binding"/>
    <property type="evidence" value="ECO:0007669"/>
    <property type="project" value="UniProtKB-KW"/>
</dbReference>
<protein>
    <submittedName>
        <fullName evidence="6">Pyruvate formate lyase-activating protein</fullName>
    </submittedName>
</protein>
<dbReference type="PANTHER" id="PTHR43075:SF1">
    <property type="entry name" value="FORMATE LYASE ACTIVATING ENZYME, PUTATIVE (AFU_ORTHOLOGUE AFUA_2G15630)-RELATED"/>
    <property type="match status" value="1"/>
</dbReference>
<dbReference type="EMBL" id="CP006867">
    <property type="protein sequence ID" value="ALU11722.1"/>
    <property type="molecule type" value="Genomic_DNA"/>
</dbReference>
<keyword evidence="2" id="KW-0479">Metal-binding</keyword>
<dbReference type="SUPFAM" id="SSF102114">
    <property type="entry name" value="Radical SAM enzymes"/>
    <property type="match status" value="1"/>
</dbReference>
<keyword evidence="4" id="KW-0411">Iron-sulfur</keyword>